<evidence type="ECO:0000313" key="3">
    <source>
        <dbReference type="EMBL" id="VAX37626.1"/>
    </source>
</evidence>
<accession>A0A3B1D435</accession>
<dbReference type="AlphaFoldDB" id="A0A3B1D435"/>
<organism evidence="3">
    <name type="scientific">hydrothermal vent metagenome</name>
    <dbReference type="NCBI Taxonomy" id="652676"/>
    <lineage>
        <taxon>unclassified sequences</taxon>
        <taxon>metagenomes</taxon>
        <taxon>ecological metagenomes</taxon>
    </lineage>
</organism>
<sequence>MEKRDFAKKFIAGIFLISGIILLSAVILSLGKDKGFTQKKFQIVVLYRDVGGLLDGAPVRLAGVNVGTVSKVSFLKEIVAGCRVGVVINIFEKYRTQLNKGARFFIRTEGILGEKLIEIAVLESGKALDLNKPIIGEDSKDVQYLAEAFAAAAESFTHTSEELSQIDMQKLSEVVGETAQSLLQTSQGISKLLEELQYMTKKSKRLMDRVEQRIIDGNLFKVF</sequence>
<dbReference type="GO" id="GO:0005543">
    <property type="term" value="F:phospholipid binding"/>
    <property type="evidence" value="ECO:0007669"/>
    <property type="project" value="TreeGrafter"/>
</dbReference>
<feature type="domain" description="Mce/MlaD" evidence="2">
    <location>
        <begin position="42"/>
        <end position="119"/>
    </location>
</feature>
<reference evidence="3" key="1">
    <citation type="submission" date="2018-06" db="EMBL/GenBank/DDBJ databases">
        <authorList>
            <person name="Zhirakovskaya E."/>
        </authorList>
    </citation>
    <scope>NUCLEOTIDE SEQUENCE</scope>
</reference>
<keyword evidence="1" id="KW-0812">Transmembrane</keyword>
<proteinExistence type="predicted"/>
<evidence type="ECO:0000259" key="2">
    <source>
        <dbReference type="Pfam" id="PF02470"/>
    </source>
</evidence>
<dbReference type="PANTHER" id="PTHR33371">
    <property type="entry name" value="INTERMEMBRANE PHOSPHOLIPID TRANSPORT SYSTEM BINDING PROTEIN MLAD-RELATED"/>
    <property type="match status" value="1"/>
</dbReference>
<dbReference type="PANTHER" id="PTHR33371:SF4">
    <property type="entry name" value="INTERMEMBRANE PHOSPHOLIPID TRANSPORT SYSTEM BINDING PROTEIN MLAD"/>
    <property type="match status" value="1"/>
</dbReference>
<dbReference type="Pfam" id="PF02470">
    <property type="entry name" value="MlaD"/>
    <property type="match status" value="1"/>
</dbReference>
<gene>
    <name evidence="3" type="ORF">MNBD_UNCLBAC01-1642</name>
</gene>
<feature type="transmembrane region" description="Helical" evidence="1">
    <location>
        <begin position="12"/>
        <end position="31"/>
    </location>
</feature>
<protein>
    <recommendedName>
        <fullName evidence="2">Mce/MlaD domain-containing protein</fullName>
    </recommendedName>
</protein>
<name>A0A3B1D435_9ZZZZ</name>
<dbReference type="EMBL" id="UOGJ01000133">
    <property type="protein sequence ID" value="VAX37626.1"/>
    <property type="molecule type" value="Genomic_DNA"/>
</dbReference>
<keyword evidence="1" id="KW-1133">Transmembrane helix</keyword>
<dbReference type="InterPro" id="IPR052336">
    <property type="entry name" value="MlaD_Phospholipid_Transporter"/>
</dbReference>
<dbReference type="GO" id="GO:0005548">
    <property type="term" value="F:phospholipid transporter activity"/>
    <property type="evidence" value="ECO:0007669"/>
    <property type="project" value="TreeGrafter"/>
</dbReference>
<evidence type="ECO:0000256" key="1">
    <source>
        <dbReference type="SAM" id="Phobius"/>
    </source>
</evidence>
<keyword evidence="1" id="KW-0472">Membrane</keyword>
<dbReference type="InterPro" id="IPR003399">
    <property type="entry name" value="Mce/MlaD"/>
</dbReference>